<proteinExistence type="predicted"/>
<dbReference type="OrthoDB" id="945117at2"/>
<keyword evidence="3" id="KW-1185">Reference proteome</keyword>
<dbReference type="EMBL" id="AMGM01000050">
    <property type="protein sequence ID" value="EKB48510.1"/>
    <property type="molecule type" value="Genomic_DNA"/>
</dbReference>
<name>K1KWH6_CECL9</name>
<feature type="chain" id="PRO_5003846960" description="Outer membrane protein beta-barrel domain-containing protein" evidence="1">
    <location>
        <begin position="21"/>
        <end position="209"/>
    </location>
</feature>
<dbReference type="RefSeq" id="WP_009185873.1">
    <property type="nucleotide sequence ID" value="NZ_AMGM01000050.1"/>
</dbReference>
<dbReference type="AlphaFoldDB" id="K1KWH6"/>
<gene>
    <name evidence="2" type="ORF">B879_02851</name>
</gene>
<feature type="signal peptide" evidence="1">
    <location>
        <begin position="1"/>
        <end position="20"/>
    </location>
</feature>
<dbReference type="Proteomes" id="UP000004478">
    <property type="component" value="Unassembled WGS sequence"/>
</dbReference>
<evidence type="ECO:0000256" key="1">
    <source>
        <dbReference type="SAM" id="SignalP"/>
    </source>
</evidence>
<reference evidence="2 3" key="1">
    <citation type="journal article" date="2012" name="J. Bacteriol.">
        <title>Draft Genome Sequence of Cecembia lonarensis Strain LW9T, Isolated from Lonar Lake, a Haloalkaline Lake in India.</title>
        <authorList>
            <person name="Shivaji S."/>
            <person name="Ara S."/>
            <person name="Singh A."/>
            <person name="Pinnaka A.K."/>
        </authorList>
    </citation>
    <scope>NUCLEOTIDE SEQUENCE [LARGE SCALE GENOMIC DNA]</scope>
    <source>
        <strain evidence="2 3">LW9</strain>
    </source>
</reference>
<protein>
    <recommendedName>
        <fullName evidence="4">Outer membrane protein beta-barrel domain-containing protein</fullName>
    </recommendedName>
</protein>
<evidence type="ECO:0000313" key="2">
    <source>
        <dbReference type="EMBL" id="EKB48510.1"/>
    </source>
</evidence>
<evidence type="ECO:0008006" key="4">
    <source>
        <dbReference type="Google" id="ProtNLM"/>
    </source>
</evidence>
<sequence>MKKIFYLIATITLISTSSFAQVEKGGQLFGVQSVFVKSYPQNEGAYKTSSYDADLSLFHLFMVSNRIGLGYFTNLNFSGYKSENKDSWGMDMNYKNRSLTGHIGPMARYMIPITQNTYIFPQFLTGFGRNWTTYHSNVHGSISNSKSNSSTSLTEFQFGMANFLNQCVALETKIGYGWARINQNEQKTKLNALGASFAAVLYFNRKTKV</sequence>
<keyword evidence="1" id="KW-0732">Signal</keyword>
<organism evidence="2 3">
    <name type="scientific">Cecembia lonarensis (strain CCUG 58316 / KCTC 22772 / LW9)</name>
    <dbReference type="NCBI Taxonomy" id="1225176"/>
    <lineage>
        <taxon>Bacteria</taxon>
        <taxon>Pseudomonadati</taxon>
        <taxon>Bacteroidota</taxon>
        <taxon>Cytophagia</taxon>
        <taxon>Cytophagales</taxon>
        <taxon>Cyclobacteriaceae</taxon>
        <taxon>Cecembia</taxon>
    </lineage>
</organism>
<evidence type="ECO:0000313" key="3">
    <source>
        <dbReference type="Proteomes" id="UP000004478"/>
    </source>
</evidence>
<accession>K1KWH6</accession>
<comment type="caution">
    <text evidence="2">The sequence shown here is derived from an EMBL/GenBank/DDBJ whole genome shotgun (WGS) entry which is preliminary data.</text>
</comment>